<dbReference type="AlphaFoldDB" id="L8FQF4"/>
<evidence type="ECO:0000313" key="3">
    <source>
        <dbReference type="Proteomes" id="UP000011064"/>
    </source>
</evidence>
<dbReference type="InParanoid" id="L8FQF4"/>
<keyword evidence="3" id="KW-1185">Reference proteome</keyword>
<organism evidence="2 3">
    <name type="scientific">Pseudogymnoascus destructans (strain ATCC MYA-4855 / 20631-21)</name>
    <name type="common">Bat white-nose syndrome fungus</name>
    <name type="synonym">Geomyces destructans</name>
    <dbReference type="NCBI Taxonomy" id="658429"/>
    <lineage>
        <taxon>Eukaryota</taxon>
        <taxon>Fungi</taxon>
        <taxon>Dikarya</taxon>
        <taxon>Ascomycota</taxon>
        <taxon>Pezizomycotina</taxon>
        <taxon>Leotiomycetes</taxon>
        <taxon>Thelebolales</taxon>
        <taxon>Thelebolaceae</taxon>
        <taxon>Pseudogymnoascus</taxon>
    </lineage>
</organism>
<gene>
    <name evidence="2" type="ORF">GMDG_08882</name>
</gene>
<feature type="region of interest" description="Disordered" evidence="1">
    <location>
        <begin position="97"/>
        <end position="122"/>
    </location>
</feature>
<proteinExistence type="predicted"/>
<accession>L8FQF4</accession>
<dbReference type="Proteomes" id="UP000011064">
    <property type="component" value="Unassembled WGS sequence"/>
</dbReference>
<reference evidence="3" key="1">
    <citation type="submission" date="2010-09" db="EMBL/GenBank/DDBJ databases">
        <title>The genome sequence of Geomyces destructans 20631-21.</title>
        <authorList>
            <consortium name="The Broad Institute Genome Sequencing Platform"/>
            <person name="Cuomo C.A."/>
            <person name="Blehert D.S."/>
            <person name="Lorch J.M."/>
            <person name="Young S.K."/>
            <person name="Zeng Q."/>
            <person name="Gargeya S."/>
            <person name="Fitzgerald M."/>
            <person name="Haas B."/>
            <person name="Abouelleil A."/>
            <person name="Alvarado L."/>
            <person name="Arachchi H.M."/>
            <person name="Berlin A."/>
            <person name="Brown A."/>
            <person name="Chapman S.B."/>
            <person name="Chen Z."/>
            <person name="Dunbar C."/>
            <person name="Freedman E."/>
            <person name="Gearin G."/>
            <person name="Gellesch M."/>
            <person name="Goldberg J."/>
            <person name="Griggs A."/>
            <person name="Gujja S."/>
            <person name="Heiman D."/>
            <person name="Howarth C."/>
            <person name="Larson L."/>
            <person name="Lui A."/>
            <person name="MacDonald P.J.P."/>
            <person name="Montmayeur A."/>
            <person name="Murphy C."/>
            <person name="Neiman D."/>
            <person name="Pearson M."/>
            <person name="Priest M."/>
            <person name="Roberts A."/>
            <person name="Saif S."/>
            <person name="Shea T."/>
            <person name="Shenoy N."/>
            <person name="Sisk P."/>
            <person name="Stolte C."/>
            <person name="Sykes S."/>
            <person name="Wortman J."/>
            <person name="Nusbaum C."/>
            <person name="Birren B."/>
        </authorList>
    </citation>
    <scope>NUCLEOTIDE SEQUENCE [LARGE SCALE GENOMIC DNA]</scope>
    <source>
        <strain evidence="3">ATCC MYA-4855 / 20631-21</strain>
    </source>
</reference>
<evidence type="ECO:0000313" key="2">
    <source>
        <dbReference type="EMBL" id="ELR03117.1"/>
    </source>
</evidence>
<dbReference type="VEuPathDB" id="FungiDB:GMDG_08882"/>
<protein>
    <submittedName>
        <fullName evidence="2">Uncharacterized protein</fullName>
    </submittedName>
</protein>
<feature type="compositionally biased region" description="Basic and acidic residues" evidence="1">
    <location>
        <begin position="112"/>
        <end position="122"/>
    </location>
</feature>
<dbReference type="EMBL" id="GL574536">
    <property type="protein sequence ID" value="ELR03117.1"/>
    <property type="molecule type" value="Genomic_DNA"/>
</dbReference>
<sequence length="122" mass="13376">MAVFVKQDVVAFAAHQNSEDVRVAGGIVAGDPGRKAWHGHAQRPGVGDQIDRQPAGLRARAAHAGGQKRVEPLEFGRVVAQRPFRTVTVDNEMLAFGAPPFGERGRRRHHDQHQGKQKTMDN</sequence>
<evidence type="ECO:0000256" key="1">
    <source>
        <dbReference type="SAM" id="MobiDB-lite"/>
    </source>
</evidence>
<name>L8FQF4_PSED2</name>
<dbReference type="HOGENOM" id="CLU_2027735_0_0_1"/>